<sequence>MVGVPGKFKGCETCRKRRLKCSNERPICKNCIARGRQCEGYERARVFITGTPEELGKVVHYAKKRRPEAHRQLTPPGTASPELHQTPSLSGDLAMKHKNPAISSTQARSSSQSAGPVAGPRHSTPRGLSPYPLSNINLRLDVRYFARLQSASHQATMTSGYETLYFEHNIPARTLESIESVVQRLGLTFFSQFLNYHFFVNVFRPLEVGNAILERRETFLSAPEWGCLPWQFYAKDYFDRLIDLMILLPPLLARIHKIGLYRRH</sequence>
<dbReference type="PANTHER" id="PTHR38111:SF9">
    <property type="entry name" value="ZN(2)-C6 FUNGAL-TYPE DOMAIN-CONTAINING PROTEIN"/>
    <property type="match status" value="1"/>
</dbReference>
<dbReference type="PROSITE" id="PS00463">
    <property type="entry name" value="ZN2_CY6_FUNGAL_1"/>
    <property type="match status" value="1"/>
</dbReference>
<protein>
    <recommendedName>
        <fullName evidence="3">Zn(2)-C6 fungal-type domain-containing protein</fullName>
    </recommendedName>
</protein>
<evidence type="ECO:0000256" key="2">
    <source>
        <dbReference type="SAM" id="MobiDB-lite"/>
    </source>
</evidence>
<dbReference type="SMART" id="SM00066">
    <property type="entry name" value="GAL4"/>
    <property type="match status" value="1"/>
</dbReference>
<dbReference type="Proteomes" id="UP000736672">
    <property type="component" value="Unassembled WGS sequence"/>
</dbReference>
<dbReference type="SUPFAM" id="SSF57701">
    <property type="entry name" value="Zn2/Cys6 DNA-binding domain"/>
    <property type="match status" value="1"/>
</dbReference>
<dbReference type="AlphaFoldDB" id="A0A9P9HJN1"/>
<dbReference type="PANTHER" id="PTHR38111">
    <property type="entry name" value="ZN(2)-C6 FUNGAL-TYPE DOMAIN-CONTAINING PROTEIN-RELATED"/>
    <property type="match status" value="1"/>
</dbReference>
<keyword evidence="1" id="KW-0539">Nucleus</keyword>
<evidence type="ECO:0000313" key="5">
    <source>
        <dbReference type="Proteomes" id="UP000736672"/>
    </source>
</evidence>
<reference evidence="4" key="1">
    <citation type="journal article" date="2021" name="Nat. Commun.">
        <title>Genetic determinants of endophytism in the Arabidopsis root mycobiome.</title>
        <authorList>
            <person name="Mesny F."/>
            <person name="Miyauchi S."/>
            <person name="Thiergart T."/>
            <person name="Pickel B."/>
            <person name="Atanasova L."/>
            <person name="Karlsson M."/>
            <person name="Huettel B."/>
            <person name="Barry K.W."/>
            <person name="Haridas S."/>
            <person name="Chen C."/>
            <person name="Bauer D."/>
            <person name="Andreopoulos W."/>
            <person name="Pangilinan J."/>
            <person name="LaButti K."/>
            <person name="Riley R."/>
            <person name="Lipzen A."/>
            <person name="Clum A."/>
            <person name="Drula E."/>
            <person name="Henrissat B."/>
            <person name="Kohler A."/>
            <person name="Grigoriev I.V."/>
            <person name="Martin F.M."/>
            <person name="Hacquard S."/>
        </authorList>
    </citation>
    <scope>NUCLEOTIDE SEQUENCE</scope>
    <source>
        <strain evidence="4">FSSC 5 MPI-SDFR-AT-0091</strain>
    </source>
</reference>
<organism evidence="4 5">
    <name type="scientific">Fusarium solani</name>
    <name type="common">Filamentous fungus</name>
    <dbReference type="NCBI Taxonomy" id="169388"/>
    <lineage>
        <taxon>Eukaryota</taxon>
        <taxon>Fungi</taxon>
        <taxon>Dikarya</taxon>
        <taxon>Ascomycota</taxon>
        <taxon>Pezizomycotina</taxon>
        <taxon>Sordariomycetes</taxon>
        <taxon>Hypocreomycetidae</taxon>
        <taxon>Hypocreales</taxon>
        <taxon>Nectriaceae</taxon>
        <taxon>Fusarium</taxon>
        <taxon>Fusarium solani species complex</taxon>
    </lineage>
</organism>
<dbReference type="GO" id="GO:0000981">
    <property type="term" value="F:DNA-binding transcription factor activity, RNA polymerase II-specific"/>
    <property type="evidence" value="ECO:0007669"/>
    <property type="project" value="InterPro"/>
</dbReference>
<accession>A0A9P9HJN1</accession>
<comment type="caution">
    <text evidence="4">The sequence shown here is derived from an EMBL/GenBank/DDBJ whole genome shotgun (WGS) entry which is preliminary data.</text>
</comment>
<dbReference type="InterPro" id="IPR001138">
    <property type="entry name" value="Zn2Cys6_DnaBD"/>
</dbReference>
<dbReference type="GO" id="GO:0008270">
    <property type="term" value="F:zinc ion binding"/>
    <property type="evidence" value="ECO:0007669"/>
    <property type="project" value="InterPro"/>
</dbReference>
<gene>
    <name evidence="4" type="ORF">B0J15DRAFT_494408</name>
</gene>
<feature type="compositionally biased region" description="Low complexity" evidence="2">
    <location>
        <begin position="103"/>
        <end position="114"/>
    </location>
</feature>
<feature type="domain" description="Zn(2)-C6 fungal-type" evidence="3">
    <location>
        <begin position="10"/>
        <end position="38"/>
    </location>
</feature>
<evidence type="ECO:0000256" key="1">
    <source>
        <dbReference type="ARBA" id="ARBA00023242"/>
    </source>
</evidence>
<proteinExistence type="predicted"/>
<feature type="region of interest" description="Disordered" evidence="2">
    <location>
        <begin position="66"/>
        <end position="130"/>
    </location>
</feature>
<dbReference type="Pfam" id="PF00172">
    <property type="entry name" value="Zn_clus"/>
    <property type="match status" value="1"/>
</dbReference>
<dbReference type="EMBL" id="JAGTJS010000009">
    <property type="protein sequence ID" value="KAH7258800.1"/>
    <property type="molecule type" value="Genomic_DNA"/>
</dbReference>
<dbReference type="Gene3D" id="4.10.240.10">
    <property type="entry name" value="Zn(2)-C6 fungal-type DNA-binding domain"/>
    <property type="match status" value="1"/>
</dbReference>
<dbReference type="PROSITE" id="PS50048">
    <property type="entry name" value="ZN2_CY6_FUNGAL_2"/>
    <property type="match status" value="1"/>
</dbReference>
<dbReference type="OrthoDB" id="5078098at2759"/>
<dbReference type="InterPro" id="IPR036864">
    <property type="entry name" value="Zn2-C6_fun-type_DNA-bd_sf"/>
</dbReference>
<keyword evidence="5" id="KW-1185">Reference proteome</keyword>
<evidence type="ECO:0000313" key="4">
    <source>
        <dbReference type="EMBL" id="KAH7258800.1"/>
    </source>
</evidence>
<dbReference type="InterPro" id="IPR053178">
    <property type="entry name" value="Osmoadaptation_assoc"/>
</dbReference>
<evidence type="ECO:0000259" key="3">
    <source>
        <dbReference type="PROSITE" id="PS50048"/>
    </source>
</evidence>
<name>A0A9P9HJN1_FUSSL</name>
<dbReference type="CDD" id="cd00067">
    <property type="entry name" value="GAL4"/>
    <property type="match status" value="1"/>
</dbReference>